<accession>A0ABR2VLF4</accession>
<dbReference type="SUPFAM" id="SSF53474">
    <property type="entry name" value="alpha/beta-Hydrolases"/>
    <property type="match status" value="1"/>
</dbReference>
<evidence type="ECO:0008006" key="4">
    <source>
        <dbReference type="Google" id="ProtNLM"/>
    </source>
</evidence>
<organism evidence="2 3">
    <name type="scientific">Basidiobolus ranarum</name>
    <dbReference type="NCBI Taxonomy" id="34480"/>
    <lineage>
        <taxon>Eukaryota</taxon>
        <taxon>Fungi</taxon>
        <taxon>Fungi incertae sedis</taxon>
        <taxon>Zoopagomycota</taxon>
        <taxon>Entomophthoromycotina</taxon>
        <taxon>Basidiobolomycetes</taxon>
        <taxon>Basidiobolales</taxon>
        <taxon>Basidiobolaceae</taxon>
        <taxon>Basidiobolus</taxon>
    </lineage>
</organism>
<gene>
    <name evidence="2" type="ORF">K7432_017489</name>
</gene>
<keyword evidence="3" id="KW-1185">Reference proteome</keyword>
<sequence>MTERRIKAVGTVVGANLGRCYRDMNGDTDGVIKALEAVGQQRTAEARGTEALITNWIPKNQEEREKAGITDIDIREAVDYYTTSRGQHPCSPNLLKYTSLGSVLAFDAFNLVDKLLTQPLQIIVGEVQGVFGSYKDGHELYNRAASKKKHLYIVKGVSHYDLYDKPEPVSKAVKQLEAFYKENL</sequence>
<comment type="similarity">
    <text evidence="1">Belongs to the polyketide transferase af380 family.</text>
</comment>
<comment type="caution">
    <text evidence="2">The sequence shown here is derived from an EMBL/GenBank/DDBJ whole genome shotgun (WGS) entry which is preliminary data.</text>
</comment>
<dbReference type="EMBL" id="JASJQH010010731">
    <property type="protein sequence ID" value="KAK9670776.1"/>
    <property type="molecule type" value="Genomic_DNA"/>
</dbReference>
<evidence type="ECO:0000256" key="1">
    <source>
        <dbReference type="ARBA" id="ARBA00029464"/>
    </source>
</evidence>
<name>A0ABR2VLF4_9FUNG</name>
<reference evidence="2 3" key="1">
    <citation type="submission" date="2023-04" db="EMBL/GenBank/DDBJ databases">
        <title>Genome of Basidiobolus ranarum AG-B5.</title>
        <authorList>
            <person name="Stajich J.E."/>
            <person name="Carter-House D."/>
            <person name="Gryganskyi A."/>
        </authorList>
    </citation>
    <scope>NUCLEOTIDE SEQUENCE [LARGE SCALE GENOMIC DNA]</scope>
    <source>
        <strain evidence="2 3">AG-B5</strain>
    </source>
</reference>
<dbReference type="PANTHER" id="PTHR47751">
    <property type="entry name" value="SUPERFAMILY HYDROLASE, PUTATIVE (AFU_ORTHOLOGUE AFUA_2G16580)-RELATED"/>
    <property type="match status" value="1"/>
</dbReference>
<proteinExistence type="inferred from homology"/>
<dbReference type="InterPro" id="IPR029058">
    <property type="entry name" value="AB_hydrolase_fold"/>
</dbReference>
<dbReference type="PANTHER" id="PTHR47751:SF1">
    <property type="entry name" value="SUPERFAMILY HYDROLASE, PUTATIVE (AFU_ORTHOLOGUE AFUA_2G16580)-RELATED"/>
    <property type="match status" value="1"/>
</dbReference>
<evidence type="ECO:0000313" key="2">
    <source>
        <dbReference type="EMBL" id="KAK9670776.1"/>
    </source>
</evidence>
<evidence type="ECO:0000313" key="3">
    <source>
        <dbReference type="Proteomes" id="UP001479436"/>
    </source>
</evidence>
<dbReference type="InterPro" id="IPR051411">
    <property type="entry name" value="Polyketide_trans_af380"/>
</dbReference>
<dbReference type="Gene3D" id="1.10.10.800">
    <property type="match status" value="1"/>
</dbReference>
<protein>
    <recommendedName>
        <fullName evidence="4">Alpha/beta hydrolase</fullName>
    </recommendedName>
</protein>
<dbReference type="Proteomes" id="UP001479436">
    <property type="component" value="Unassembled WGS sequence"/>
</dbReference>